<dbReference type="InterPro" id="IPR009132">
    <property type="entry name" value="TAAR_fam"/>
</dbReference>
<dbReference type="GO" id="GO:0001594">
    <property type="term" value="F:trace-amine receptor activity"/>
    <property type="evidence" value="ECO:0007669"/>
    <property type="project" value="InterPro"/>
</dbReference>
<protein>
    <submittedName>
        <fullName evidence="15">Trace amine-associated receptor 13c-like</fullName>
    </submittedName>
</protein>
<dbReference type="GeneID" id="115828237"/>
<evidence type="ECO:0000256" key="5">
    <source>
        <dbReference type="ARBA" id="ARBA00023040"/>
    </source>
</evidence>
<keyword evidence="5 11" id="KW-0297">G-protein coupled receptor</keyword>
<dbReference type="OrthoDB" id="10042731at2759"/>
<dbReference type="AlphaFoldDB" id="A0A6J2WUS8"/>
<evidence type="ECO:0000256" key="2">
    <source>
        <dbReference type="ARBA" id="ARBA00022475"/>
    </source>
</evidence>
<evidence type="ECO:0000313" key="14">
    <source>
        <dbReference type="Proteomes" id="UP000504632"/>
    </source>
</evidence>
<evidence type="ECO:0000313" key="15">
    <source>
        <dbReference type="RefSeq" id="XP_030648050.1"/>
    </source>
</evidence>
<feature type="transmembrane region" description="Helical" evidence="12">
    <location>
        <begin position="254"/>
        <end position="271"/>
    </location>
</feature>
<evidence type="ECO:0000256" key="10">
    <source>
        <dbReference type="ARBA" id="ARBA00023224"/>
    </source>
</evidence>
<feature type="transmembrane region" description="Helical" evidence="12">
    <location>
        <begin position="71"/>
        <end position="89"/>
    </location>
</feature>
<keyword evidence="8 11" id="KW-0675">Receptor</keyword>
<feature type="transmembrane region" description="Helical" evidence="12">
    <location>
        <begin position="291"/>
        <end position="311"/>
    </location>
</feature>
<organism evidence="14 15">
    <name type="scientific">Chanos chanos</name>
    <name type="common">Milkfish</name>
    <name type="synonym">Mugil chanos</name>
    <dbReference type="NCBI Taxonomy" id="29144"/>
    <lineage>
        <taxon>Eukaryota</taxon>
        <taxon>Metazoa</taxon>
        <taxon>Chordata</taxon>
        <taxon>Craniata</taxon>
        <taxon>Vertebrata</taxon>
        <taxon>Euteleostomi</taxon>
        <taxon>Actinopterygii</taxon>
        <taxon>Neopterygii</taxon>
        <taxon>Teleostei</taxon>
        <taxon>Ostariophysi</taxon>
        <taxon>Gonorynchiformes</taxon>
        <taxon>Chanidae</taxon>
        <taxon>Chanos</taxon>
    </lineage>
</organism>
<dbReference type="InterPro" id="IPR050569">
    <property type="entry name" value="TAAR"/>
</dbReference>
<dbReference type="PRINTS" id="PR00237">
    <property type="entry name" value="GPCRRHODOPSN"/>
</dbReference>
<dbReference type="PROSITE" id="PS50262">
    <property type="entry name" value="G_PROTEIN_RECEP_F1_2"/>
    <property type="match status" value="1"/>
</dbReference>
<feature type="domain" description="G-protein coupled receptors family 1 profile" evidence="13">
    <location>
        <begin position="51"/>
        <end position="304"/>
    </location>
</feature>
<evidence type="ECO:0000256" key="12">
    <source>
        <dbReference type="SAM" id="Phobius"/>
    </source>
</evidence>
<keyword evidence="10 11" id="KW-0807">Transducer</keyword>
<dbReference type="PROSITE" id="PS00237">
    <property type="entry name" value="G_PROTEIN_RECEP_F1_1"/>
    <property type="match status" value="1"/>
</dbReference>
<dbReference type="SUPFAM" id="SSF81321">
    <property type="entry name" value="Family A G protein-coupled receptor-like"/>
    <property type="match status" value="1"/>
</dbReference>
<comment type="similarity">
    <text evidence="11">Belongs to the G-protein coupled receptor 1 family.</text>
</comment>
<keyword evidence="2" id="KW-1003">Cell membrane</keyword>
<evidence type="ECO:0000256" key="1">
    <source>
        <dbReference type="ARBA" id="ARBA00004651"/>
    </source>
</evidence>
<feature type="transmembrane region" description="Helical" evidence="12">
    <location>
        <begin position="188"/>
        <end position="215"/>
    </location>
</feature>
<name>A0A6J2WUS8_CHACN</name>
<feature type="transmembrane region" description="Helical" evidence="12">
    <location>
        <begin position="109"/>
        <end position="130"/>
    </location>
</feature>
<feature type="transmembrane region" description="Helical" evidence="12">
    <location>
        <begin position="151"/>
        <end position="176"/>
    </location>
</feature>
<dbReference type="SMART" id="SM01381">
    <property type="entry name" value="7TM_GPCR_Srsx"/>
    <property type="match status" value="1"/>
</dbReference>
<keyword evidence="14" id="KW-1185">Reference proteome</keyword>
<gene>
    <name evidence="15" type="primary">LOC115828237</name>
</gene>
<sequence>MDNTLAVNENYETQYCFPFYNFSCLRAVWTNGENIMMYIFFASVSVLTVFLNLLVIISISHFKQLHTPTNLLILSLAVSDLIVGFFVMPLESIRLIENCWYFGDVFCSIYPLILYVVVSASLGNLVFISIDRYIAVSNPLHYTSFVTNGKTLICIFICWSCSLFYSVSILFNHLFYPETHGTCYGECVLIISFTWVVIDLFVSLIAPCSVVCSLYMRIFCIARRQANVIKSVKVNLKSEGEVVASKSERKAAKTLGIVVAIYMLCWVPYYISILAEGSISSASFYSSFFSWVMNMNSCMNPIIYALFYPWFRVSVKHTLTLKIFEPSSSYISLLH</sequence>
<accession>A0A6J2WUS8</accession>
<keyword evidence="4 12" id="KW-1133">Transmembrane helix</keyword>
<keyword evidence="3 11" id="KW-0812">Transmembrane</keyword>
<evidence type="ECO:0000256" key="3">
    <source>
        <dbReference type="ARBA" id="ARBA00022692"/>
    </source>
</evidence>
<dbReference type="Pfam" id="PF00001">
    <property type="entry name" value="7tm_1"/>
    <property type="match status" value="1"/>
</dbReference>
<evidence type="ECO:0000256" key="8">
    <source>
        <dbReference type="ARBA" id="ARBA00023170"/>
    </source>
</evidence>
<reference evidence="15" key="1">
    <citation type="submission" date="2025-08" db="UniProtKB">
        <authorList>
            <consortium name="RefSeq"/>
        </authorList>
    </citation>
    <scope>IDENTIFICATION</scope>
</reference>
<dbReference type="RefSeq" id="XP_030648050.1">
    <property type="nucleotide sequence ID" value="XM_030792190.1"/>
</dbReference>
<dbReference type="PANTHER" id="PTHR24249">
    <property type="entry name" value="HISTAMINE RECEPTOR-RELATED G-PROTEIN COUPLED RECEPTOR"/>
    <property type="match status" value="1"/>
</dbReference>
<evidence type="ECO:0000256" key="6">
    <source>
        <dbReference type="ARBA" id="ARBA00023136"/>
    </source>
</evidence>
<dbReference type="Gene3D" id="1.20.1070.10">
    <property type="entry name" value="Rhodopsin 7-helix transmembrane proteins"/>
    <property type="match status" value="1"/>
</dbReference>
<keyword evidence="9" id="KW-0325">Glycoprotein</keyword>
<dbReference type="PANTHER" id="PTHR24249:SF381">
    <property type="entry name" value="TRACE AMINE ASSOCIATED RECEPTOR 19P-RELATED"/>
    <property type="match status" value="1"/>
</dbReference>
<comment type="subcellular location">
    <subcellularLocation>
        <location evidence="1">Cell membrane</location>
        <topology evidence="1">Multi-pass membrane protein</topology>
    </subcellularLocation>
</comment>
<dbReference type="InParanoid" id="A0A6J2WUS8"/>
<dbReference type="InterPro" id="IPR000276">
    <property type="entry name" value="GPCR_Rhodpsn"/>
</dbReference>
<dbReference type="InterPro" id="IPR017452">
    <property type="entry name" value="GPCR_Rhodpsn_7TM"/>
</dbReference>
<keyword evidence="7" id="KW-1015">Disulfide bond</keyword>
<dbReference type="PRINTS" id="PR01830">
    <property type="entry name" value="TRACEAMINER"/>
</dbReference>
<proteinExistence type="inferred from homology"/>
<dbReference type="FunFam" id="1.20.1070.10:FF:000279">
    <property type="entry name" value="Trace amine-associated receptor 16f"/>
    <property type="match status" value="1"/>
</dbReference>
<evidence type="ECO:0000259" key="13">
    <source>
        <dbReference type="PROSITE" id="PS50262"/>
    </source>
</evidence>
<evidence type="ECO:0000256" key="7">
    <source>
        <dbReference type="ARBA" id="ARBA00023157"/>
    </source>
</evidence>
<evidence type="ECO:0000256" key="11">
    <source>
        <dbReference type="RuleBase" id="RU000688"/>
    </source>
</evidence>
<evidence type="ECO:0000256" key="9">
    <source>
        <dbReference type="ARBA" id="ARBA00023180"/>
    </source>
</evidence>
<feature type="transmembrane region" description="Helical" evidence="12">
    <location>
        <begin position="35"/>
        <end position="59"/>
    </location>
</feature>
<evidence type="ECO:0000256" key="4">
    <source>
        <dbReference type="ARBA" id="ARBA00022989"/>
    </source>
</evidence>
<dbReference type="GO" id="GO:0005886">
    <property type="term" value="C:plasma membrane"/>
    <property type="evidence" value="ECO:0007669"/>
    <property type="project" value="UniProtKB-SubCell"/>
</dbReference>
<dbReference type="Proteomes" id="UP000504632">
    <property type="component" value="Chromosome 15"/>
</dbReference>
<keyword evidence="6 12" id="KW-0472">Membrane</keyword>
<dbReference type="CDD" id="cd15055">
    <property type="entry name" value="7tmA_TAARs"/>
    <property type="match status" value="1"/>
</dbReference>